<keyword evidence="1" id="KW-1133">Transmembrane helix</keyword>
<sequence>MMKADGLFLVRIREKYVCFFGNSSQLVTGFIIWGSMICILFILKNVYRNTHKSGVYLNHQV</sequence>
<evidence type="ECO:0000313" key="3">
    <source>
        <dbReference type="Proteomes" id="UP000030652"/>
    </source>
</evidence>
<organism evidence="2 3">
    <name type="scientific">Candidatus Scalindua brodae</name>
    <dbReference type="NCBI Taxonomy" id="237368"/>
    <lineage>
        <taxon>Bacteria</taxon>
        <taxon>Pseudomonadati</taxon>
        <taxon>Planctomycetota</taxon>
        <taxon>Candidatus Brocadiia</taxon>
        <taxon>Candidatus Brocadiales</taxon>
        <taxon>Candidatus Scalinduaceae</taxon>
        <taxon>Candidatus Scalindua</taxon>
    </lineage>
</organism>
<protein>
    <submittedName>
        <fullName evidence="2">Uncharacterized protein</fullName>
    </submittedName>
</protein>
<keyword evidence="1" id="KW-0472">Membrane</keyword>
<dbReference type="AlphaFoldDB" id="A0A0B0EJD2"/>
<keyword evidence="1" id="KW-0812">Transmembrane</keyword>
<feature type="transmembrane region" description="Helical" evidence="1">
    <location>
        <begin position="26"/>
        <end position="43"/>
    </location>
</feature>
<reference evidence="2 3" key="1">
    <citation type="submission" date="2014-10" db="EMBL/GenBank/DDBJ databases">
        <title>Draft genome of anammox bacterium scalindua brodae, obtained using differential coverage binning of sequence data from two enrichment reactors.</title>
        <authorList>
            <person name="Speth D.R."/>
            <person name="Russ L."/>
            <person name="Kartal B."/>
            <person name="Op den Camp H.J."/>
            <person name="Dutilh B.E."/>
            <person name="Jetten M.S."/>
        </authorList>
    </citation>
    <scope>NUCLEOTIDE SEQUENCE [LARGE SCALE GENOMIC DNA]</scope>
    <source>
        <strain evidence="2">RU1</strain>
    </source>
</reference>
<evidence type="ECO:0000256" key="1">
    <source>
        <dbReference type="SAM" id="Phobius"/>
    </source>
</evidence>
<name>A0A0B0EJD2_9BACT</name>
<dbReference type="EMBL" id="JRYO01000214">
    <property type="protein sequence ID" value="KHE91223.1"/>
    <property type="molecule type" value="Genomic_DNA"/>
</dbReference>
<gene>
    <name evidence="2" type="ORF">SCABRO_03074</name>
</gene>
<accession>A0A0B0EJD2</accession>
<comment type="caution">
    <text evidence="2">The sequence shown here is derived from an EMBL/GenBank/DDBJ whole genome shotgun (WGS) entry which is preliminary data.</text>
</comment>
<proteinExistence type="predicted"/>
<evidence type="ECO:0000313" key="2">
    <source>
        <dbReference type="EMBL" id="KHE91223.1"/>
    </source>
</evidence>
<dbReference type="Proteomes" id="UP000030652">
    <property type="component" value="Unassembled WGS sequence"/>
</dbReference>